<dbReference type="GO" id="GO:0016020">
    <property type="term" value="C:membrane"/>
    <property type="evidence" value="ECO:0007669"/>
    <property type="project" value="UniProtKB-SubCell"/>
</dbReference>
<accession>A0A0D1YSX3</accession>
<dbReference type="PANTHER" id="PTHR33281">
    <property type="entry name" value="UPF0187 PROTEIN YNEE"/>
    <property type="match status" value="1"/>
</dbReference>
<sequence length="373" mass="42082">MPSTYGDMPSRASTFPLYHSARHKPRRWPLVLRMTKGSVHLSVMLPLAFHCGFTALVVYYDLYVKSVGVPGSIVPSLSIVVGLMLVFRNSSSYDRFWTGRNNLSQMCAGVRNLTRYFLACSRNSKDERTEAERVDTEATVRVLVTILYAVKHNLRAEFGDTSVTNPGTPLWSSTVSTPFLPTPGVASHRRQSLLDAEAVAESLNSTTVRPEYNEALPQTLSYLEDHGLSMPLQLAVNVEAYIRRGVLRGWWAPPQASYLDTQLGNIVSNYTAMETIRFTPLPVAHLIHVKQVLALYMMVLPFAMVDEWAWWTIPLVGVVTFTLYGIESIGKQLEDPFGYDRNDIKMDAIVEDAKMECEALLEEWRRKDSVLFH</sequence>
<dbReference type="AlphaFoldDB" id="A0A0D1YSX3"/>
<dbReference type="VEuPathDB" id="FungiDB:PV09_05049"/>
<comment type="subcellular location">
    <subcellularLocation>
        <location evidence="1">Membrane</location>
        <topology evidence="1">Multi-pass membrane protein</topology>
    </subcellularLocation>
</comment>
<dbReference type="Proteomes" id="UP000053259">
    <property type="component" value="Unassembled WGS sequence"/>
</dbReference>
<organism evidence="8 9">
    <name type="scientific">Verruconis gallopava</name>
    <dbReference type="NCBI Taxonomy" id="253628"/>
    <lineage>
        <taxon>Eukaryota</taxon>
        <taxon>Fungi</taxon>
        <taxon>Dikarya</taxon>
        <taxon>Ascomycota</taxon>
        <taxon>Pezizomycotina</taxon>
        <taxon>Dothideomycetes</taxon>
        <taxon>Pleosporomycetidae</taxon>
        <taxon>Venturiales</taxon>
        <taxon>Sympoventuriaceae</taxon>
        <taxon>Verruconis</taxon>
    </lineage>
</organism>
<dbReference type="EMBL" id="KN847543">
    <property type="protein sequence ID" value="KIW03742.1"/>
    <property type="molecule type" value="Genomic_DNA"/>
</dbReference>
<keyword evidence="4 7" id="KW-1133">Transmembrane helix</keyword>
<evidence type="ECO:0000256" key="1">
    <source>
        <dbReference type="ARBA" id="ARBA00004141"/>
    </source>
</evidence>
<protein>
    <submittedName>
        <fullName evidence="8">Uncharacterized protein</fullName>
    </submittedName>
</protein>
<dbReference type="InterPro" id="IPR044669">
    <property type="entry name" value="YneE/VCCN1/2-like"/>
</dbReference>
<dbReference type="STRING" id="253628.A0A0D1YSX3"/>
<feature type="transmembrane region" description="Helical" evidence="7">
    <location>
        <begin position="39"/>
        <end position="60"/>
    </location>
</feature>
<dbReference type="HOGENOM" id="CLU_029790_3_0_1"/>
<keyword evidence="2" id="KW-0813">Transport</keyword>
<dbReference type="PANTHER" id="PTHR33281:SF16">
    <property type="match status" value="1"/>
</dbReference>
<gene>
    <name evidence="8" type="ORF">PV09_05049</name>
</gene>
<evidence type="ECO:0000313" key="8">
    <source>
        <dbReference type="EMBL" id="KIW03742.1"/>
    </source>
</evidence>
<dbReference type="RefSeq" id="XP_016213611.1">
    <property type="nucleotide sequence ID" value="XM_016358510.1"/>
</dbReference>
<keyword evidence="9" id="KW-1185">Reference proteome</keyword>
<evidence type="ECO:0000256" key="2">
    <source>
        <dbReference type="ARBA" id="ARBA00022448"/>
    </source>
</evidence>
<reference evidence="8 9" key="1">
    <citation type="submission" date="2015-01" db="EMBL/GenBank/DDBJ databases">
        <title>The Genome Sequence of Ochroconis gallopava CBS43764.</title>
        <authorList>
            <consortium name="The Broad Institute Genomics Platform"/>
            <person name="Cuomo C."/>
            <person name="de Hoog S."/>
            <person name="Gorbushina A."/>
            <person name="Stielow B."/>
            <person name="Teixiera M."/>
            <person name="Abouelleil A."/>
            <person name="Chapman S.B."/>
            <person name="Priest M."/>
            <person name="Young S.K."/>
            <person name="Wortman J."/>
            <person name="Nusbaum C."/>
            <person name="Birren B."/>
        </authorList>
    </citation>
    <scope>NUCLEOTIDE SEQUENCE [LARGE SCALE GENOMIC DNA]</scope>
    <source>
        <strain evidence="8 9">CBS 43764</strain>
    </source>
</reference>
<evidence type="ECO:0000313" key="9">
    <source>
        <dbReference type="Proteomes" id="UP000053259"/>
    </source>
</evidence>
<dbReference type="OrthoDB" id="1368at2759"/>
<keyword evidence="5" id="KW-0406">Ion transport</keyword>
<dbReference type="InParanoid" id="A0A0D1YSX3"/>
<proteinExistence type="predicted"/>
<evidence type="ECO:0000256" key="6">
    <source>
        <dbReference type="ARBA" id="ARBA00023136"/>
    </source>
</evidence>
<evidence type="ECO:0000256" key="7">
    <source>
        <dbReference type="SAM" id="Phobius"/>
    </source>
</evidence>
<feature type="transmembrane region" description="Helical" evidence="7">
    <location>
        <begin position="66"/>
        <end position="87"/>
    </location>
</feature>
<evidence type="ECO:0000256" key="3">
    <source>
        <dbReference type="ARBA" id="ARBA00022692"/>
    </source>
</evidence>
<keyword evidence="3 7" id="KW-0812">Transmembrane</keyword>
<name>A0A0D1YSX3_9PEZI</name>
<dbReference type="GeneID" id="27313022"/>
<evidence type="ECO:0000256" key="4">
    <source>
        <dbReference type="ARBA" id="ARBA00022989"/>
    </source>
</evidence>
<keyword evidence="6 7" id="KW-0472">Membrane</keyword>
<dbReference type="GO" id="GO:0005254">
    <property type="term" value="F:chloride channel activity"/>
    <property type="evidence" value="ECO:0007669"/>
    <property type="project" value="InterPro"/>
</dbReference>
<evidence type="ECO:0000256" key="5">
    <source>
        <dbReference type="ARBA" id="ARBA00023065"/>
    </source>
</evidence>
<dbReference type="Pfam" id="PF25539">
    <property type="entry name" value="Bestrophin_2"/>
    <property type="match status" value="1"/>
</dbReference>